<keyword evidence="2" id="KW-1185">Reference proteome</keyword>
<dbReference type="AlphaFoldDB" id="A0AA35PW15"/>
<sequence length="142" mass="16424">MAYDHDPHTKDGQSCKASIWCKELSVEMNARLRQLDQKANRKKPNVKSLAPAGVLLRVALDGPLDSAEWRAWRREQLRLYGPLPGSVDEFAKEIEEYWARLNSPFSFKLFFKELCDYAKKTYPGAFGKSQGKKRTWTKDQEL</sequence>
<evidence type="ECO:0000313" key="2">
    <source>
        <dbReference type="Proteomes" id="UP001160390"/>
    </source>
</evidence>
<comment type="caution">
    <text evidence="1">The sequence shown here is derived from an EMBL/GenBank/DDBJ whole genome shotgun (WGS) entry which is preliminary data.</text>
</comment>
<name>A0AA35PW15_9HYPO</name>
<proteinExistence type="predicted"/>
<evidence type="ECO:0000313" key="1">
    <source>
        <dbReference type="EMBL" id="CAI6082873.1"/>
    </source>
</evidence>
<accession>A0AA35PW15</accession>
<protein>
    <submittedName>
        <fullName evidence="1">Uncharacterized protein</fullName>
    </submittedName>
</protein>
<organism evidence="1 2">
    <name type="scientific">Clonostachys chloroleuca</name>
    <dbReference type="NCBI Taxonomy" id="1926264"/>
    <lineage>
        <taxon>Eukaryota</taxon>
        <taxon>Fungi</taxon>
        <taxon>Dikarya</taxon>
        <taxon>Ascomycota</taxon>
        <taxon>Pezizomycotina</taxon>
        <taxon>Sordariomycetes</taxon>
        <taxon>Hypocreomycetidae</taxon>
        <taxon>Hypocreales</taxon>
        <taxon>Bionectriaceae</taxon>
        <taxon>Clonostachys</taxon>
    </lineage>
</organism>
<gene>
    <name evidence="1" type="ORF">CCHLO57077_00014837</name>
</gene>
<dbReference type="Proteomes" id="UP001160390">
    <property type="component" value="Unassembled WGS sequence"/>
</dbReference>
<dbReference type="EMBL" id="CABFNP030000733">
    <property type="protein sequence ID" value="CAI6082873.1"/>
    <property type="molecule type" value="Genomic_DNA"/>
</dbReference>
<reference evidence="1" key="1">
    <citation type="submission" date="2023-01" db="EMBL/GenBank/DDBJ databases">
        <authorList>
            <person name="Piombo E."/>
        </authorList>
    </citation>
    <scope>NUCLEOTIDE SEQUENCE</scope>
</reference>